<accession>A0A8T3VQC4</accession>
<evidence type="ECO:0000313" key="2">
    <source>
        <dbReference type="Proteomes" id="UP000713479"/>
    </source>
</evidence>
<sequence length="267" mass="30014">MESYISNELGLRFPPIVLLKSDEKPADGKGPKAGRGGCVMSFVAQTIAKRNTTYFGRENITCGGIATGFGWGDGFSTQEDMDFQATFLSCGLESAPDKDAYKARLDKMPRVSEMFMEGERIYSDFETAITNIKNRPIYDESQYVIFKGIENLKDGETPKSVIFTLNPIELTALIQINSSFRTKDSYILTPQASSCQSIGSFVFEQDESDDPKPIMGSIDFAGRSKTRHFIPDEYLTLSMPWKLFLKLEKIAEKSLLQTELFKNYINK</sequence>
<comment type="caution">
    <text evidence="1">The sequence shown here is derived from an EMBL/GenBank/DDBJ whole genome shotgun (WGS) entry which is preliminary data.</text>
</comment>
<dbReference type="InterPro" id="IPR003748">
    <property type="entry name" value="DUF169"/>
</dbReference>
<dbReference type="Pfam" id="PF02596">
    <property type="entry name" value="DUF169"/>
    <property type="match status" value="1"/>
</dbReference>
<name>A0A8T3VQC4_9EURY</name>
<gene>
    <name evidence="1" type="ORF">E7Z74_02575</name>
</gene>
<protein>
    <submittedName>
        <fullName evidence="1">Uncharacterized protein</fullName>
    </submittedName>
</protein>
<dbReference type="AlphaFoldDB" id="A0A8T3VQC4"/>
<organism evidence="1 2">
    <name type="scientific">Methanobrevibacter millerae</name>
    <dbReference type="NCBI Taxonomy" id="230361"/>
    <lineage>
        <taxon>Archaea</taxon>
        <taxon>Methanobacteriati</taxon>
        <taxon>Methanobacteriota</taxon>
        <taxon>Methanomada group</taxon>
        <taxon>Methanobacteria</taxon>
        <taxon>Methanobacteriales</taxon>
        <taxon>Methanobacteriaceae</taxon>
        <taxon>Methanobrevibacter</taxon>
    </lineage>
</organism>
<dbReference type="Proteomes" id="UP000713479">
    <property type="component" value="Unassembled WGS sequence"/>
</dbReference>
<dbReference type="EMBL" id="SUTF01000003">
    <property type="protein sequence ID" value="MBE6510145.1"/>
    <property type="molecule type" value="Genomic_DNA"/>
</dbReference>
<evidence type="ECO:0000313" key="1">
    <source>
        <dbReference type="EMBL" id="MBE6510145.1"/>
    </source>
</evidence>
<proteinExistence type="predicted"/>
<reference evidence="1" key="1">
    <citation type="submission" date="2019-04" db="EMBL/GenBank/DDBJ databases">
        <title>Evolution of Biomass-Degrading Anaerobic Consortia Revealed by Metagenomics.</title>
        <authorList>
            <person name="Peng X."/>
        </authorList>
    </citation>
    <scope>NUCLEOTIDE SEQUENCE</scope>
    <source>
        <strain evidence="1">SIG13</strain>
    </source>
</reference>